<dbReference type="EMBL" id="LLXI01007425">
    <property type="protein sequence ID" value="PKY62588.1"/>
    <property type="molecule type" value="Genomic_DNA"/>
</dbReference>
<evidence type="ECO:0000256" key="1">
    <source>
        <dbReference type="SAM" id="Phobius"/>
    </source>
</evidence>
<comment type="caution">
    <text evidence="2">The sequence shown here is derived from an EMBL/GenBank/DDBJ whole genome shotgun (WGS) entry which is preliminary data.</text>
</comment>
<protein>
    <submittedName>
        <fullName evidence="2">Uncharacterized protein</fullName>
    </submittedName>
</protein>
<keyword evidence="1" id="KW-1133">Transmembrane helix</keyword>
<keyword evidence="1" id="KW-0812">Transmembrane</keyword>
<evidence type="ECO:0000313" key="2">
    <source>
        <dbReference type="EMBL" id="PKY62588.1"/>
    </source>
</evidence>
<keyword evidence="1" id="KW-0472">Membrane</keyword>
<keyword evidence="3" id="KW-1185">Reference proteome</keyword>
<evidence type="ECO:0000313" key="3">
    <source>
        <dbReference type="Proteomes" id="UP000234323"/>
    </source>
</evidence>
<dbReference type="AlphaFoldDB" id="A0A2I1HUP6"/>
<dbReference type="Proteomes" id="UP000234323">
    <property type="component" value="Unassembled WGS sequence"/>
</dbReference>
<sequence length="96" mass="11123">MAFTDTTKSDEPFPLDQKSRYFNNKKCDENYGGQIHKIMKQRANSFYYMVYWIDTDVICGLFIYHGENATASSLNVNNTVNINATNMKYISLESSR</sequence>
<name>A0A2I1HUP6_9GLOM</name>
<accession>A0A2I1HUP6</accession>
<proteinExistence type="predicted"/>
<feature type="transmembrane region" description="Helical" evidence="1">
    <location>
        <begin position="46"/>
        <end position="64"/>
    </location>
</feature>
<gene>
    <name evidence="2" type="ORF">RhiirA4_489273</name>
</gene>
<reference evidence="2 3" key="1">
    <citation type="submission" date="2015-10" db="EMBL/GenBank/DDBJ databases">
        <title>Genome analyses suggest a sexual origin of heterokaryosis in a supposedly ancient asexual fungus.</title>
        <authorList>
            <person name="Ropars J."/>
            <person name="Sedzielewska K."/>
            <person name="Noel J."/>
            <person name="Charron P."/>
            <person name="Farinelli L."/>
            <person name="Marton T."/>
            <person name="Kruger M."/>
            <person name="Pelin A."/>
            <person name="Brachmann A."/>
            <person name="Corradi N."/>
        </authorList>
    </citation>
    <scope>NUCLEOTIDE SEQUENCE [LARGE SCALE GENOMIC DNA]</scope>
    <source>
        <strain evidence="2 3">A4</strain>
    </source>
</reference>
<organism evidence="2 3">
    <name type="scientific">Rhizophagus irregularis</name>
    <dbReference type="NCBI Taxonomy" id="588596"/>
    <lineage>
        <taxon>Eukaryota</taxon>
        <taxon>Fungi</taxon>
        <taxon>Fungi incertae sedis</taxon>
        <taxon>Mucoromycota</taxon>
        <taxon>Glomeromycotina</taxon>
        <taxon>Glomeromycetes</taxon>
        <taxon>Glomerales</taxon>
        <taxon>Glomeraceae</taxon>
        <taxon>Rhizophagus</taxon>
    </lineage>
</organism>